<comment type="caution">
    <text evidence="1">The sequence shown here is derived from an EMBL/GenBank/DDBJ whole genome shotgun (WGS) entry which is preliminary data.</text>
</comment>
<protein>
    <submittedName>
        <fullName evidence="1">Uncharacterized protein</fullName>
    </submittedName>
</protein>
<dbReference type="Proteomes" id="UP000733744">
    <property type="component" value="Unassembled WGS sequence"/>
</dbReference>
<accession>A0ABY3C789</accession>
<dbReference type="EMBL" id="RYFG02000111">
    <property type="protein sequence ID" value="TRW91465.1"/>
    <property type="molecule type" value="Genomic_DNA"/>
</dbReference>
<evidence type="ECO:0000313" key="2">
    <source>
        <dbReference type="Proteomes" id="UP000733744"/>
    </source>
</evidence>
<reference evidence="1 2" key="1">
    <citation type="journal article" date="2019" name="Antonie Van Leeuwenhoek">
        <title>Description of 'Ca. Methylobacter oryzae' KRF1, a novel species from the environmentally important Methylobacter clade 2.</title>
        <authorList>
            <person name="Khatri K."/>
            <person name="Mohite J.A."/>
            <person name="Pandit P.S."/>
            <person name="Bahulikar R."/>
            <person name="Rahalkar M.C."/>
        </authorList>
    </citation>
    <scope>NUCLEOTIDE SEQUENCE [LARGE SCALE GENOMIC DNA]</scope>
    <source>
        <strain evidence="1 2">KRF1</strain>
    </source>
</reference>
<organism evidence="1 2">
    <name type="scientific">Candidatus Methylobacter oryzae</name>
    <dbReference type="NCBI Taxonomy" id="2497749"/>
    <lineage>
        <taxon>Bacteria</taxon>
        <taxon>Pseudomonadati</taxon>
        <taxon>Pseudomonadota</taxon>
        <taxon>Gammaproteobacteria</taxon>
        <taxon>Methylococcales</taxon>
        <taxon>Methylococcaceae</taxon>
        <taxon>Methylobacter</taxon>
    </lineage>
</organism>
<evidence type="ECO:0000313" key="1">
    <source>
        <dbReference type="EMBL" id="TRW91465.1"/>
    </source>
</evidence>
<name>A0ABY3C789_9GAMM</name>
<gene>
    <name evidence="1" type="ORF">EKO24_016235</name>
</gene>
<proteinExistence type="predicted"/>
<keyword evidence="2" id="KW-1185">Reference proteome</keyword>
<sequence length="88" mass="10174">MEDSYWPMLCTLVARLPFAAPSTGEKRQPGRLFFGYFLFDCKDAGGRATQEQLPRRRKRKYLALGCENPIQINCRASDAERIEINLFE</sequence>